<dbReference type="RefSeq" id="WP_015590692.1">
    <property type="nucleotide sequence ID" value="NC_021169.1"/>
</dbReference>
<dbReference type="HOGENOM" id="CLU_1280722_0_0_2"/>
<proteinExistence type="predicted"/>
<protein>
    <submittedName>
        <fullName evidence="1">Uncharacterized protein</fullName>
    </submittedName>
</protein>
<name>N0BBV9_9EURY</name>
<dbReference type="STRING" id="387631.Asulf_01093"/>
<accession>N0BBV9</accession>
<keyword evidence="2" id="KW-1185">Reference proteome</keyword>
<dbReference type="Proteomes" id="UP000013307">
    <property type="component" value="Chromosome"/>
</dbReference>
<dbReference type="eggNOG" id="arCOG04423">
    <property type="taxonomic scope" value="Archaea"/>
</dbReference>
<dbReference type="OrthoDB" id="137061at2157"/>
<organism evidence="1 2">
    <name type="scientific">Archaeoglobus sulfaticallidus PM70-1</name>
    <dbReference type="NCBI Taxonomy" id="387631"/>
    <lineage>
        <taxon>Archaea</taxon>
        <taxon>Methanobacteriati</taxon>
        <taxon>Methanobacteriota</taxon>
        <taxon>Archaeoglobi</taxon>
        <taxon>Archaeoglobales</taxon>
        <taxon>Archaeoglobaceae</taxon>
        <taxon>Archaeoglobus</taxon>
    </lineage>
</organism>
<sequence>MDVVYGGGRYGSDAVEYLISEKKQFIVIDENPNCLANTKFKLEQGRFVQGGIKELMDILERFEVERLFPTAPIHLSAAILMEKLELEVWFEGINRVLSGIPAKIIVSSGKGSVVVSYNRDKLCKRNCESPDICPVTGILKPCPMYRLLSFAIDDGFVVKSHQVKPGLGALNGKEIHEMLEWAEDRDEIVVATACRCHGVVTALKK</sequence>
<dbReference type="AlphaFoldDB" id="N0BBV9"/>
<dbReference type="EMBL" id="CP005290">
    <property type="protein sequence ID" value="AGK61094.1"/>
    <property type="molecule type" value="Genomic_DNA"/>
</dbReference>
<dbReference type="GeneID" id="15392734"/>
<evidence type="ECO:0000313" key="1">
    <source>
        <dbReference type="EMBL" id="AGK61094.1"/>
    </source>
</evidence>
<reference evidence="1 2" key="1">
    <citation type="journal article" date="2013" name="Genome Announc.">
        <title>Complete Genome Sequence of the Thermophilic and Facultatively Chemolithoautotrophic Sulfate Reducer Archaeoglobus sulfaticallidus Strain PM70-1T.</title>
        <authorList>
            <person name="Stokke R."/>
            <person name="Hocking W.P."/>
            <person name="Steinsbu B.O."/>
            <person name="Steen I.H."/>
        </authorList>
    </citation>
    <scope>NUCLEOTIDE SEQUENCE [LARGE SCALE GENOMIC DNA]</scope>
    <source>
        <strain evidence="1">PM70-1</strain>
    </source>
</reference>
<dbReference type="KEGG" id="ast:Asulf_01093"/>
<gene>
    <name evidence="1" type="ORF">Asulf_01093</name>
</gene>
<evidence type="ECO:0000313" key="2">
    <source>
        <dbReference type="Proteomes" id="UP000013307"/>
    </source>
</evidence>